<reference evidence="16 17" key="1">
    <citation type="submission" date="2018-05" db="EMBL/GenBank/DDBJ databases">
        <title>Description of Sphingomonas pokkalii sp nov, isolated from the rhizosphere of saline tolerant pokkali rice and its draft genome analysis.</title>
        <authorList>
            <person name="Menon R."/>
            <person name="Kumari S."/>
            <person name="Rameshkumar N."/>
        </authorList>
    </citation>
    <scope>NUCLEOTIDE SEQUENCE [LARGE SCALE GENOMIC DNA]</scope>
    <source>
        <strain evidence="16 17">L3B27</strain>
    </source>
</reference>
<feature type="domain" description="Membrane insertase YidC/Oxa/ALB C-terminal" evidence="14">
    <location>
        <begin position="357"/>
        <end position="553"/>
    </location>
</feature>
<evidence type="ECO:0000256" key="10">
    <source>
        <dbReference type="ARBA" id="ARBA00023186"/>
    </source>
</evidence>
<keyword evidence="5 13" id="KW-1003">Cell membrane</keyword>
<dbReference type="InterPro" id="IPR028053">
    <property type="entry name" value="Membr_insert_YidC_N"/>
</dbReference>
<dbReference type="PRINTS" id="PR00701">
    <property type="entry name" value="60KDINNERMP"/>
</dbReference>
<dbReference type="HAMAP" id="MF_01810">
    <property type="entry name" value="YidC_type1"/>
    <property type="match status" value="1"/>
</dbReference>
<dbReference type="PANTHER" id="PTHR12428">
    <property type="entry name" value="OXA1"/>
    <property type="match status" value="1"/>
</dbReference>
<dbReference type="InterPro" id="IPR019998">
    <property type="entry name" value="Membr_insert_YidC"/>
</dbReference>
<keyword evidence="4 13" id="KW-0813">Transport</keyword>
<comment type="caution">
    <text evidence="16">The sequence shown here is derived from an EMBL/GenBank/DDBJ whole genome shotgun (WGS) entry which is preliminary data.</text>
</comment>
<dbReference type="Proteomes" id="UP000245890">
    <property type="component" value="Unassembled WGS sequence"/>
</dbReference>
<dbReference type="InterPro" id="IPR001708">
    <property type="entry name" value="YidC/ALB3/OXA1/COX18"/>
</dbReference>
<comment type="subcellular location">
    <subcellularLocation>
        <location evidence="1">Cell inner membrane</location>
        <topology evidence="1">Multi-pass membrane protein</topology>
    </subcellularLocation>
    <subcellularLocation>
        <location evidence="13">Cell membrane</location>
        <topology evidence="13">Multi-pass membrane protein</topology>
    </subcellularLocation>
</comment>
<keyword evidence="8 13" id="KW-1133">Transmembrane helix</keyword>
<evidence type="ECO:0000256" key="3">
    <source>
        <dbReference type="ARBA" id="ARBA00015325"/>
    </source>
</evidence>
<dbReference type="Pfam" id="PF02096">
    <property type="entry name" value="60KD_IMP"/>
    <property type="match status" value="1"/>
</dbReference>
<dbReference type="Gene3D" id="2.70.98.90">
    <property type="match status" value="1"/>
</dbReference>
<dbReference type="AlphaFoldDB" id="A0A2U0SH44"/>
<dbReference type="OrthoDB" id="9780552at2"/>
<evidence type="ECO:0000256" key="5">
    <source>
        <dbReference type="ARBA" id="ARBA00022475"/>
    </source>
</evidence>
<dbReference type="NCBIfam" id="NF002353">
    <property type="entry name" value="PRK01318.1-4"/>
    <property type="match status" value="1"/>
</dbReference>
<evidence type="ECO:0000259" key="15">
    <source>
        <dbReference type="Pfam" id="PF14849"/>
    </source>
</evidence>
<dbReference type="EMBL" id="QENQ01000001">
    <property type="protein sequence ID" value="PVX30658.1"/>
    <property type="molecule type" value="Genomic_DNA"/>
</dbReference>
<feature type="transmembrane region" description="Helical" evidence="13">
    <location>
        <begin position="483"/>
        <end position="503"/>
    </location>
</feature>
<feature type="domain" description="Membrane insertase YidC N-terminal" evidence="15">
    <location>
        <begin position="75"/>
        <end position="345"/>
    </location>
</feature>
<keyword evidence="7 13" id="KW-0653">Protein transport</keyword>
<dbReference type="GO" id="GO:0032977">
    <property type="term" value="F:membrane insertase activity"/>
    <property type="evidence" value="ECO:0007669"/>
    <property type="project" value="InterPro"/>
</dbReference>
<dbReference type="CDD" id="cd20070">
    <property type="entry name" value="5TM_YidC_Alb3"/>
    <property type="match status" value="1"/>
</dbReference>
<evidence type="ECO:0000256" key="11">
    <source>
        <dbReference type="ARBA" id="ARBA00033245"/>
    </source>
</evidence>
<keyword evidence="6 13" id="KW-0812">Transmembrane</keyword>
<feature type="transmembrane region" description="Helical" evidence="13">
    <location>
        <begin position="515"/>
        <end position="538"/>
    </location>
</feature>
<dbReference type="PRINTS" id="PR01900">
    <property type="entry name" value="YIDCPROTEIN"/>
</dbReference>
<feature type="transmembrane region" description="Helical" evidence="13">
    <location>
        <begin position="7"/>
        <end position="30"/>
    </location>
</feature>
<accession>A0A2U0SH44</accession>
<comment type="similarity">
    <text evidence="2 13">Belongs to the OXA1/ALB3/YidC family. Type 1 subfamily.</text>
</comment>
<evidence type="ECO:0000313" key="17">
    <source>
        <dbReference type="Proteomes" id="UP000245890"/>
    </source>
</evidence>
<name>A0A2U0SH44_9SPHN</name>
<comment type="function">
    <text evidence="13">Required for the insertion and/or proper folding and/or complex formation of integral membrane proteins into the membrane. Involved in integration of membrane proteins that insert both dependently and independently of the Sec translocase complex, as well as at least some lipoproteins. Aids folding of multispanning membrane proteins.</text>
</comment>
<dbReference type="InterPro" id="IPR047196">
    <property type="entry name" value="YidC_ALB_C"/>
</dbReference>
<dbReference type="GO" id="GO:0005886">
    <property type="term" value="C:plasma membrane"/>
    <property type="evidence" value="ECO:0007669"/>
    <property type="project" value="UniProtKB-SubCell"/>
</dbReference>
<dbReference type="RefSeq" id="WP_116470067.1">
    <property type="nucleotide sequence ID" value="NZ_QENQ01000001.1"/>
</dbReference>
<gene>
    <name evidence="13" type="primary">yidC</name>
    <name evidence="16" type="ORF">DD559_15995</name>
</gene>
<evidence type="ECO:0000256" key="8">
    <source>
        <dbReference type="ARBA" id="ARBA00022989"/>
    </source>
</evidence>
<evidence type="ECO:0000313" key="16">
    <source>
        <dbReference type="EMBL" id="PVX30658.1"/>
    </source>
</evidence>
<dbReference type="GO" id="GO:0051205">
    <property type="term" value="P:protein insertion into membrane"/>
    <property type="evidence" value="ECO:0007669"/>
    <property type="project" value="TreeGrafter"/>
</dbReference>
<dbReference type="Pfam" id="PF14849">
    <property type="entry name" value="YidC_periplas"/>
    <property type="match status" value="1"/>
</dbReference>
<evidence type="ECO:0000256" key="4">
    <source>
        <dbReference type="ARBA" id="ARBA00022448"/>
    </source>
</evidence>
<proteinExistence type="inferred from homology"/>
<evidence type="ECO:0000256" key="6">
    <source>
        <dbReference type="ARBA" id="ARBA00022692"/>
    </source>
</evidence>
<evidence type="ECO:0000256" key="12">
    <source>
        <dbReference type="ARBA" id="ARBA00033342"/>
    </source>
</evidence>
<dbReference type="PANTHER" id="PTHR12428:SF65">
    <property type="entry name" value="CYTOCHROME C OXIDASE ASSEMBLY PROTEIN COX18, MITOCHONDRIAL"/>
    <property type="match status" value="1"/>
</dbReference>
<comment type="subunit">
    <text evidence="13">Interacts with the Sec translocase complex via SecD. Specifically interacts with transmembrane segments of nascent integral membrane proteins during membrane integration.</text>
</comment>
<evidence type="ECO:0000256" key="7">
    <source>
        <dbReference type="ARBA" id="ARBA00022927"/>
    </source>
</evidence>
<evidence type="ECO:0000256" key="9">
    <source>
        <dbReference type="ARBA" id="ARBA00023136"/>
    </source>
</evidence>
<dbReference type="NCBIfam" id="TIGR03592">
    <property type="entry name" value="yidC_oxa1_cterm"/>
    <property type="match status" value="1"/>
</dbReference>
<dbReference type="GO" id="GO:0015031">
    <property type="term" value="P:protein transport"/>
    <property type="evidence" value="ECO:0007669"/>
    <property type="project" value="UniProtKB-KW"/>
</dbReference>
<keyword evidence="9 13" id="KW-0472">Membrane</keyword>
<feature type="transmembrane region" description="Helical" evidence="13">
    <location>
        <begin position="420"/>
        <end position="440"/>
    </location>
</feature>
<dbReference type="InterPro" id="IPR038221">
    <property type="entry name" value="YidC_periplasmic_sf"/>
</dbReference>
<keyword evidence="10 13" id="KW-0143">Chaperone</keyword>
<evidence type="ECO:0000259" key="14">
    <source>
        <dbReference type="Pfam" id="PF02096"/>
    </source>
</evidence>
<feature type="transmembrane region" description="Helical" evidence="13">
    <location>
        <begin position="349"/>
        <end position="376"/>
    </location>
</feature>
<keyword evidence="17" id="KW-1185">Reference proteome</keyword>
<sequence>MKEEQKNFILFAVFAALVLFGWPMISHWIFPQQPPAPAKMVDGKLQPVPNPGADPAANSAKAIRNRDAVLSETPRVEIDTPSLKGSINLKGLRIDDLVLREYDQTVAKNSPPIRLLSPSGAEGSYFAQFGWQGANAPGADTVWQADGDKLTPATPVKLTATNSAGQVFQVELAVDSNFMFTVRQTVANRAAAPIAVTPYTLISRGQRSTDTSQWAAHVGPVAATTDAAHYIDWKDIESTPQQFSTTGGWVGFSDHYWLTAAIPDQRASVNIQQRGTAAQQYQADVARSQPITVQPGQQSSYTSHFFAGAKEVKLLDAYQKQYDIAKFERAIDWGWFEIIERPIFTYLSWLFKLVGNFGVAIILLTITIRGLLFPIAQKQFASMARMRQVQPKMKAIQERYKDDKPRQQQEIMKLYKEEKVNPLAGCAPMLLQIPIMFALYKVLLLTIEMRHQPFVFWIRDLSAPDPATILNLFGYLHFTPPSFLAIGVVPVLLGISMYFQMKFNPAPMDEMQKQVFAIMPWMLMFLMAPFAVGLQLYWITSNVLTVLQQQWLYSRHPEMKVPVEKPKAAKAK</sequence>
<organism evidence="16 17">
    <name type="scientific">Sphingomonas pokkalii</name>
    <dbReference type="NCBI Taxonomy" id="2175090"/>
    <lineage>
        <taxon>Bacteria</taxon>
        <taxon>Pseudomonadati</taxon>
        <taxon>Pseudomonadota</taxon>
        <taxon>Alphaproteobacteria</taxon>
        <taxon>Sphingomonadales</taxon>
        <taxon>Sphingomonadaceae</taxon>
        <taxon>Sphingomonas</taxon>
    </lineage>
</organism>
<protein>
    <recommendedName>
        <fullName evidence="3 13">Membrane protein insertase YidC</fullName>
    </recommendedName>
    <alternativeName>
        <fullName evidence="12 13">Foldase YidC</fullName>
    </alternativeName>
    <alternativeName>
        <fullName evidence="11 13">Membrane integrase YidC</fullName>
    </alternativeName>
    <alternativeName>
        <fullName evidence="13">Membrane protein YidC</fullName>
    </alternativeName>
</protein>
<evidence type="ECO:0000256" key="2">
    <source>
        <dbReference type="ARBA" id="ARBA00010527"/>
    </source>
</evidence>
<dbReference type="InterPro" id="IPR028055">
    <property type="entry name" value="YidC/Oxa/ALB_C"/>
</dbReference>
<evidence type="ECO:0000256" key="13">
    <source>
        <dbReference type="HAMAP-Rule" id="MF_01810"/>
    </source>
</evidence>
<dbReference type="NCBIfam" id="TIGR03593">
    <property type="entry name" value="yidC_nterm"/>
    <property type="match status" value="1"/>
</dbReference>
<evidence type="ECO:0000256" key="1">
    <source>
        <dbReference type="ARBA" id="ARBA00004429"/>
    </source>
</evidence>
<dbReference type="CDD" id="cd19961">
    <property type="entry name" value="EcYidC-like_peri"/>
    <property type="match status" value="1"/>
</dbReference>